<evidence type="ECO:0008006" key="12">
    <source>
        <dbReference type="Google" id="ProtNLM"/>
    </source>
</evidence>
<feature type="domain" description="Peptidase C1A papain C-terminal" evidence="8">
    <location>
        <begin position="154"/>
        <end position="372"/>
    </location>
</feature>
<keyword evidence="7" id="KW-1133">Transmembrane helix</keyword>
<dbReference type="InterPro" id="IPR039417">
    <property type="entry name" value="Peptidase_C1A_papain-like"/>
</dbReference>
<protein>
    <recommendedName>
        <fullName evidence="12">Cysteine proteinase</fullName>
    </recommendedName>
</protein>
<dbReference type="SUPFAM" id="SSF54001">
    <property type="entry name" value="Cysteine proteinases"/>
    <property type="match status" value="1"/>
</dbReference>
<keyword evidence="2" id="KW-0645">Protease</keyword>
<keyword evidence="6" id="KW-0325">Glycoprotein</keyword>
<evidence type="ECO:0000259" key="8">
    <source>
        <dbReference type="SMART" id="SM00645"/>
    </source>
</evidence>
<dbReference type="SMART" id="SM00848">
    <property type="entry name" value="Inhibitor_I29"/>
    <property type="match status" value="1"/>
</dbReference>
<dbReference type="PANTHER" id="PTHR12411">
    <property type="entry name" value="CYSTEINE PROTEASE FAMILY C1-RELATED"/>
    <property type="match status" value="1"/>
</dbReference>
<evidence type="ECO:0000256" key="3">
    <source>
        <dbReference type="ARBA" id="ARBA00022801"/>
    </source>
</evidence>
<feature type="domain" description="Cathepsin propeptide inhibitor" evidence="9">
    <location>
        <begin position="60"/>
        <end position="115"/>
    </location>
</feature>
<dbReference type="InterPro" id="IPR013128">
    <property type="entry name" value="Peptidase_C1A"/>
</dbReference>
<proteinExistence type="inferred from homology"/>
<keyword evidence="7" id="KW-0472">Membrane</keyword>
<comment type="similarity">
    <text evidence="1">Belongs to the peptidase C1 family.</text>
</comment>
<dbReference type="PROSITE" id="PS00640">
    <property type="entry name" value="THIOL_PROTEASE_ASN"/>
    <property type="match status" value="1"/>
</dbReference>
<sequence>MHGQINSTKRFFIHLPIITIAIMKFVIVPLVLIALTFRLCDSFEFERKELESEENLLHLYKRWSSHHRISRNGREMYNRFKVFKENVKYVFKVNQMNKTLKLKLNQFADMSNDEFMNLYTNSNITYYKNLHAKKTEAVNGGRVGGFMYEEARNLPSSIDWRKKGAVNDIKNQGATCGSCWAFAAVAAVEGIHQIKTKKLLSLSEQELVNCDFSDGGCGGGFYNSAFEFIMENDGITTEENYPYYAENDYCHSPRRNNPRVTIDGYENVPSNNENALKKAVAHQPVAVAIAAGGRDFQFYSHGMFTKNDYCGNQINHTVVVVGYGTEEDGTEYWIIRNSWGVHWGLEGYMKMQRGAEDPEGICGLAMSPSYPVKF</sequence>
<gene>
    <name evidence="10" type="ORF">CITCOLO1_LOCUS4089</name>
</gene>
<name>A0ABP0XXF6_9ROSI</name>
<evidence type="ECO:0000256" key="6">
    <source>
        <dbReference type="ARBA" id="ARBA00023180"/>
    </source>
</evidence>
<dbReference type="InterPro" id="IPR000668">
    <property type="entry name" value="Peptidase_C1A_C"/>
</dbReference>
<evidence type="ECO:0000256" key="4">
    <source>
        <dbReference type="ARBA" id="ARBA00022807"/>
    </source>
</evidence>
<dbReference type="Pfam" id="PF08246">
    <property type="entry name" value="Inhibitor_I29"/>
    <property type="match status" value="1"/>
</dbReference>
<evidence type="ECO:0000256" key="5">
    <source>
        <dbReference type="ARBA" id="ARBA00023157"/>
    </source>
</evidence>
<keyword evidence="3" id="KW-0378">Hydrolase</keyword>
<dbReference type="InterPro" id="IPR025661">
    <property type="entry name" value="Pept_asp_AS"/>
</dbReference>
<evidence type="ECO:0000313" key="10">
    <source>
        <dbReference type="EMBL" id="CAK9312402.1"/>
    </source>
</evidence>
<evidence type="ECO:0000259" key="9">
    <source>
        <dbReference type="SMART" id="SM00848"/>
    </source>
</evidence>
<keyword evidence="7" id="KW-0812">Transmembrane</keyword>
<organism evidence="10 11">
    <name type="scientific">Citrullus colocynthis</name>
    <name type="common">colocynth</name>
    <dbReference type="NCBI Taxonomy" id="252529"/>
    <lineage>
        <taxon>Eukaryota</taxon>
        <taxon>Viridiplantae</taxon>
        <taxon>Streptophyta</taxon>
        <taxon>Embryophyta</taxon>
        <taxon>Tracheophyta</taxon>
        <taxon>Spermatophyta</taxon>
        <taxon>Magnoliopsida</taxon>
        <taxon>eudicotyledons</taxon>
        <taxon>Gunneridae</taxon>
        <taxon>Pentapetalae</taxon>
        <taxon>rosids</taxon>
        <taxon>fabids</taxon>
        <taxon>Cucurbitales</taxon>
        <taxon>Cucurbitaceae</taxon>
        <taxon>Benincaseae</taxon>
        <taxon>Citrullus</taxon>
    </lineage>
</organism>
<keyword evidence="5" id="KW-1015">Disulfide bond</keyword>
<dbReference type="EMBL" id="OZ021745">
    <property type="protein sequence ID" value="CAK9312402.1"/>
    <property type="molecule type" value="Genomic_DNA"/>
</dbReference>
<keyword evidence="11" id="KW-1185">Reference proteome</keyword>
<feature type="transmembrane region" description="Helical" evidence="7">
    <location>
        <begin position="12"/>
        <end position="37"/>
    </location>
</feature>
<dbReference type="Pfam" id="PF00112">
    <property type="entry name" value="Peptidase_C1"/>
    <property type="match status" value="1"/>
</dbReference>
<dbReference type="Gene3D" id="3.90.70.10">
    <property type="entry name" value="Cysteine proteinases"/>
    <property type="match status" value="1"/>
</dbReference>
<dbReference type="SMART" id="SM00645">
    <property type="entry name" value="Pept_C1"/>
    <property type="match status" value="1"/>
</dbReference>
<keyword evidence="4" id="KW-0788">Thiol protease</keyword>
<evidence type="ECO:0000256" key="1">
    <source>
        <dbReference type="ARBA" id="ARBA00008455"/>
    </source>
</evidence>
<dbReference type="Proteomes" id="UP001642487">
    <property type="component" value="Chromosome 11"/>
</dbReference>
<dbReference type="InterPro" id="IPR038765">
    <property type="entry name" value="Papain-like_cys_pep_sf"/>
</dbReference>
<dbReference type="InterPro" id="IPR013201">
    <property type="entry name" value="Prot_inhib_I29"/>
</dbReference>
<dbReference type="PRINTS" id="PR00705">
    <property type="entry name" value="PAPAIN"/>
</dbReference>
<reference evidence="10 11" key="1">
    <citation type="submission" date="2024-03" db="EMBL/GenBank/DDBJ databases">
        <authorList>
            <person name="Gkanogiannis A."/>
            <person name="Becerra Lopez-Lavalle L."/>
        </authorList>
    </citation>
    <scope>NUCLEOTIDE SEQUENCE [LARGE SCALE GENOMIC DNA]</scope>
</reference>
<evidence type="ECO:0000256" key="2">
    <source>
        <dbReference type="ARBA" id="ARBA00022670"/>
    </source>
</evidence>
<dbReference type="CDD" id="cd02248">
    <property type="entry name" value="Peptidase_C1A"/>
    <property type="match status" value="1"/>
</dbReference>
<accession>A0ABP0XXF6</accession>
<evidence type="ECO:0000256" key="7">
    <source>
        <dbReference type="SAM" id="Phobius"/>
    </source>
</evidence>
<evidence type="ECO:0000313" key="11">
    <source>
        <dbReference type="Proteomes" id="UP001642487"/>
    </source>
</evidence>